<keyword evidence="2" id="KW-0472">Membrane</keyword>
<evidence type="ECO:0000313" key="5">
    <source>
        <dbReference type="Proteomes" id="UP000587396"/>
    </source>
</evidence>
<evidence type="ECO:0000256" key="2">
    <source>
        <dbReference type="SAM" id="Phobius"/>
    </source>
</evidence>
<keyword evidence="4" id="KW-0645">Protease</keyword>
<gene>
    <name evidence="4" type="ORF">H7313_02840</name>
</gene>
<feature type="domain" description="CAAX prenyl protease 2/Lysostaphin resistance protein A-like" evidence="3">
    <location>
        <begin position="147"/>
        <end position="253"/>
    </location>
</feature>
<feature type="transmembrane region" description="Helical" evidence="2">
    <location>
        <begin position="177"/>
        <end position="193"/>
    </location>
</feature>
<keyword evidence="4" id="KW-0482">Metalloprotease</keyword>
<dbReference type="RefSeq" id="WP_185904234.1">
    <property type="nucleotide sequence ID" value="NZ_JACMSE010000001.1"/>
</dbReference>
<accession>A0A842J970</accession>
<dbReference type="EMBL" id="JACMSE010000001">
    <property type="protein sequence ID" value="MBC2888287.1"/>
    <property type="molecule type" value="Genomic_DNA"/>
</dbReference>
<feature type="region of interest" description="Disordered" evidence="1">
    <location>
        <begin position="302"/>
        <end position="329"/>
    </location>
</feature>
<name>A0A842J970_9ACTN</name>
<sequence>MKRITVFLAVTFGLTWAYEFGVVYPIATGGLAGVPAVAAQLATGAAMFFPALGVLITRLVTREGFKNCVIKPRGFKKSLPWFLVAWFGPALLALVGAVVYFLAFPQDFDPNMATMVATTQQAAAAGGAEMPAETITMMLLAQLPFAVFLGPALNIVTTFGEEWGWRGYLVPKMATHLRIVPTLLVTGVIWGLWHAPLTIIGHNYGVGYPGWPFAGIAAMCVFCTVLGIFLTYVTVRTGSCLAAAFGHGAVNALAAAAILFSVTGGNPFVGPTPTGILGGSAFIVIAALMLWDLHRREKAGTLDMPKAGLPDDVRKGDVPTEKAETQPVR</sequence>
<evidence type="ECO:0000259" key="3">
    <source>
        <dbReference type="Pfam" id="PF02517"/>
    </source>
</evidence>
<keyword evidence="4" id="KW-0378">Hydrolase</keyword>
<dbReference type="GO" id="GO:0008237">
    <property type="term" value="F:metallopeptidase activity"/>
    <property type="evidence" value="ECO:0007669"/>
    <property type="project" value="UniProtKB-KW"/>
</dbReference>
<dbReference type="PANTHER" id="PTHR35797">
    <property type="entry name" value="PROTEASE-RELATED"/>
    <property type="match status" value="1"/>
</dbReference>
<organism evidence="4 5">
    <name type="scientific">Gordonibacter massiliensis</name>
    <name type="common">ex Traore et al. 2017</name>
    <dbReference type="NCBI Taxonomy" id="1841863"/>
    <lineage>
        <taxon>Bacteria</taxon>
        <taxon>Bacillati</taxon>
        <taxon>Actinomycetota</taxon>
        <taxon>Coriobacteriia</taxon>
        <taxon>Eggerthellales</taxon>
        <taxon>Eggerthellaceae</taxon>
        <taxon>Gordonibacter</taxon>
    </lineage>
</organism>
<dbReference type="InterPro" id="IPR003675">
    <property type="entry name" value="Rce1/LyrA-like_dom"/>
</dbReference>
<dbReference type="PANTHER" id="PTHR35797:SF1">
    <property type="entry name" value="PROTEASE"/>
    <property type="match status" value="1"/>
</dbReference>
<dbReference type="GO" id="GO:0080120">
    <property type="term" value="P:CAAX-box protein maturation"/>
    <property type="evidence" value="ECO:0007669"/>
    <property type="project" value="UniProtKB-ARBA"/>
</dbReference>
<proteinExistence type="predicted"/>
<dbReference type="GO" id="GO:0006508">
    <property type="term" value="P:proteolysis"/>
    <property type="evidence" value="ECO:0007669"/>
    <property type="project" value="UniProtKB-KW"/>
</dbReference>
<feature type="transmembrane region" description="Helical" evidence="2">
    <location>
        <begin position="240"/>
        <end position="262"/>
    </location>
</feature>
<keyword evidence="2" id="KW-1133">Transmembrane helix</keyword>
<feature type="transmembrane region" description="Helical" evidence="2">
    <location>
        <begin position="213"/>
        <end position="233"/>
    </location>
</feature>
<comment type="caution">
    <text evidence="4">The sequence shown here is derived from an EMBL/GenBank/DDBJ whole genome shotgun (WGS) entry which is preliminary data.</text>
</comment>
<feature type="transmembrane region" description="Helical" evidence="2">
    <location>
        <begin position="135"/>
        <end position="156"/>
    </location>
</feature>
<dbReference type="Pfam" id="PF02517">
    <property type="entry name" value="Rce1-like"/>
    <property type="match status" value="1"/>
</dbReference>
<feature type="transmembrane region" description="Helical" evidence="2">
    <location>
        <begin position="41"/>
        <end position="60"/>
    </location>
</feature>
<evidence type="ECO:0000256" key="1">
    <source>
        <dbReference type="SAM" id="MobiDB-lite"/>
    </source>
</evidence>
<protein>
    <submittedName>
        <fullName evidence="4">CPBP family intramembrane metalloprotease</fullName>
    </submittedName>
</protein>
<reference evidence="4 5" key="1">
    <citation type="submission" date="2020-08" db="EMBL/GenBank/DDBJ databases">
        <authorList>
            <person name="Liu C."/>
            <person name="Sun Q."/>
        </authorList>
    </citation>
    <scope>NUCLEOTIDE SEQUENCE [LARGE SCALE GENOMIC DNA]</scope>
    <source>
        <strain evidence="4 5">N22</strain>
    </source>
</reference>
<dbReference type="GO" id="GO:0004175">
    <property type="term" value="F:endopeptidase activity"/>
    <property type="evidence" value="ECO:0007669"/>
    <property type="project" value="UniProtKB-ARBA"/>
</dbReference>
<feature type="transmembrane region" description="Helical" evidence="2">
    <location>
        <begin position="274"/>
        <end position="291"/>
    </location>
</feature>
<dbReference type="Proteomes" id="UP000587396">
    <property type="component" value="Unassembled WGS sequence"/>
</dbReference>
<keyword evidence="2" id="KW-0812">Transmembrane</keyword>
<dbReference type="InterPro" id="IPR042150">
    <property type="entry name" value="MmRce1-like"/>
</dbReference>
<evidence type="ECO:0000313" key="4">
    <source>
        <dbReference type="EMBL" id="MBC2888287.1"/>
    </source>
</evidence>
<keyword evidence="5" id="KW-1185">Reference proteome</keyword>
<dbReference type="AlphaFoldDB" id="A0A842J970"/>
<feature type="transmembrane region" description="Helical" evidence="2">
    <location>
        <begin position="81"/>
        <end position="103"/>
    </location>
</feature>
<feature type="compositionally biased region" description="Basic and acidic residues" evidence="1">
    <location>
        <begin position="309"/>
        <end position="329"/>
    </location>
</feature>